<name>A0A4X1VXG3_PIG</name>
<sequence length="169" mass="19260">KNQPPCWVTQRKIKGNSTQNPAITSIPGHLNNPLDPQPPQITWKIKFLITVPAYSGQRAELETHPGTTCLCDAEDILLPLYYRDNSNFQSCKLWKMLVEHSALWRRVPDTLQESWIFKESDLPPLLFQHNLVLGAVPAVNSRQVVNVPRLKALWFLVLEDIPLVSDWGS</sequence>
<accession>A0A4X1VXG3</accession>
<proteinExistence type="predicted"/>
<reference evidence="1" key="2">
    <citation type="submission" date="2025-08" db="UniProtKB">
        <authorList>
            <consortium name="Ensembl"/>
        </authorList>
    </citation>
    <scope>IDENTIFICATION</scope>
</reference>
<protein>
    <submittedName>
        <fullName evidence="1">Uncharacterized protein</fullName>
    </submittedName>
</protein>
<dbReference type="AlphaFoldDB" id="A0A4X1VXG3"/>
<evidence type="ECO:0000313" key="2">
    <source>
        <dbReference type="Proteomes" id="UP000314985"/>
    </source>
</evidence>
<dbReference type="Ensembl" id="ENSSSCT00070054922.1">
    <property type="protein sequence ID" value="ENSSSCP00070046584.1"/>
    <property type="gene ID" value="ENSSSCG00070027383.1"/>
</dbReference>
<organism evidence="1 2">
    <name type="scientific">Sus scrofa</name>
    <name type="common">Pig</name>
    <dbReference type="NCBI Taxonomy" id="9823"/>
    <lineage>
        <taxon>Eukaryota</taxon>
        <taxon>Metazoa</taxon>
        <taxon>Chordata</taxon>
        <taxon>Craniata</taxon>
        <taxon>Vertebrata</taxon>
        <taxon>Euteleostomi</taxon>
        <taxon>Mammalia</taxon>
        <taxon>Eutheria</taxon>
        <taxon>Laurasiatheria</taxon>
        <taxon>Artiodactyla</taxon>
        <taxon>Suina</taxon>
        <taxon>Suidae</taxon>
        <taxon>Sus</taxon>
    </lineage>
</organism>
<evidence type="ECO:0000313" key="1">
    <source>
        <dbReference type="Ensembl" id="ENSSSCP00070046584.1"/>
    </source>
</evidence>
<reference evidence="1 2" key="1">
    <citation type="submission" date="2017-08" db="EMBL/GenBank/DDBJ databases">
        <title>USMARCv1.0.</title>
        <authorList>
            <person name="Hannum G.I."/>
            <person name="Koren S."/>
            <person name="Schroeder S.G."/>
            <person name="Chin S.C."/>
            <person name="Nonneman D.J."/>
            <person name="Becker S.A."/>
            <person name="Rosen B.D."/>
            <person name="Bickhart D.M."/>
            <person name="Putnam N.H."/>
            <person name="Green R.E."/>
            <person name="Tuggle C.K."/>
            <person name="Liu H."/>
            <person name="Rohrer G.A."/>
            <person name="Warr A."/>
            <person name="Hall R."/>
            <person name="Kim K."/>
            <person name="Hume D.A."/>
            <person name="Talbot R."/>
            <person name="Chow W."/>
            <person name="Howe K."/>
            <person name="Schwartz A.S."/>
            <person name="Watson M."/>
            <person name="Archibald A.L."/>
            <person name="Phillippy A.M."/>
            <person name="Smith T.P.L."/>
        </authorList>
    </citation>
    <scope>NUCLEOTIDE SEQUENCE [LARGE SCALE GENOMIC DNA]</scope>
</reference>
<dbReference type="Proteomes" id="UP000314985">
    <property type="component" value="Chromosome 15"/>
</dbReference>